<dbReference type="GO" id="GO:0005829">
    <property type="term" value="C:cytosol"/>
    <property type="evidence" value="ECO:0007669"/>
    <property type="project" value="TreeGrafter"/>
</dbReference>
<dbReference type="PANTHER" id="PTHR30543:SF21">
    <property type="entry name" value="NAD(P)H-DEPENDENT FMN REDUCTASE LOT6"/>
    <property type="match status" value="1"/>
</dbReference>
<name>A0AAP6MLV4_9GAMM</name>
<dbReference type="InterPro" id="IPR029039">
    <property type="entry name" value="Flavoprotein-like_sf"/>
</dbReference>
<keyword evidence="2" id="KW-0285">Flavoprotein</keyword>
<keyword evidence="5" id="KW-1185">Reference proteome</keyword>
<dbReference type="EC" id="1.-.-.-" evidence="4"/>
<evidence type="ECO:0000256" key="2">
    <source>
        <dbReference type="ARBA" id="ARBA00022643"/>
    </source>
</evidence>
<dbReference type="AlphaFoldDB" id="A0AAP6MLV4"/>
<comment type="cofactor">
    <cofactor evidence="1">
        <name>FMN</name>
        <dbReference type="ChEBI" id="CHEBI:58210"/>
    </cofactor>
</comment>
<gene>
    <name evidence="4" type="ORF">VCB98_04640</name>
</gene>
<dbReference type="GO" id="GO:0016491">
    <property type="term" value="F:oxidoreductase activity"/>
    <property type="evidence" value="ECO:0007669"/>
    <property type="project" value="UniProtKB-KW"/>
</dbReference>
<dbReference type="SUPFAM" id="SSF52218">
    <property type="entry name" value="Flavoproteins"/>
    <property type="match status" value="1"/>
</dbReference>
<protein>
    <submittedName>
        <fullName evidence="4">NADPH-dependent FMN reductase</fullName>
        <ecNumber evidence="4">1.-.-.-</ecNumber>
    </submittedName>
</protein>
<evidence type="ECO:0000259" key="3">
    <source>
        <dbReference type="Pfam" id="PF03358"/>
    </source>
</evidence>
<comment type="caution">
    <text evidence="4">The sequence shown here is derived from an EMBL/GenBank/DDBJ whole genome shotgun (WGS) entry which is preliminary data.</text>
</comment>
<sequence length="188" mass="20262">MRILGIAGSLRKASLNRQLLSALASLAPEGCEVEQRDISGIPVYDQDLEDEGMPTAVESLKEACAQSDGLLLVSPEYNQGVPGPLKNAIDWMSRPPADIGRVFRGRPVAITGATPGPNGTRAAQYAWLPTFRGLGLQLWFGGQLYVPGATNALGDSGRFNDEKLEERARQFMSGFADFIRVQSVGQVQ</sequence>
<dbReference type="RefSeq" id="WP_346050738.1">
    <property type="nucleotide sequence ID" value="NZ_JAYGII010000006.1"/>
</dbReference>
<organism evidence="4 5">
    <name type="scientific">Natronospira elongata</name>
    <dbReference type="NCBI Taxonomy" id="3110268"/>
    <lineage>
        <taxon>Bacteria</taxon>
        <taxon>Pseudomonadati</taxon>
        <taxon>Pseudomonadota</taxon>
        <taxon>Gammaproteobacteria</taxon>
        <taxon>Natronospirales</taxon>
        <taxon>Natronospiraceae</taxon>
        <taxon>Natronospira</taxon>
    </lineage>
</organism>
<evidence type="ECO:0000256" key="1">
    <source>
        <dbReference type="ARBA" id="ARBA00001917"/>
    </source>
</evidence>
<feature type="domain" description="NADPH-dependent FMN reductase-like" evidence="3">
    <location>
        <begin position="1"/>
        <end position="149"/>
    </location>
</feature>
<dbReference type="Pfam" id="PF03358">
    <property type="entry name" value="FMN_red"/>
    <property type="match status" value="1"/>
</dbReference>
<dbReference type="Gene3D" id="3.40.50.360">
    <property type="match status" value="1"/>
</dbReference>
<reference evidence="4 5" key="1">
    <citation type="submission" date="2023-12" db="EMBL/GenBank/DDBJ databases">
        <title>Whole-genome sequencing of halo(alkali)philic microorganisms from hypersaline lakes.</title>
        <authorList>
            <person name="Sorokin D.Y."/>
            <person name="Merkel A.Y."/>
            <person name="Messina E."/>
            <person name="Yakimov M."/>
        </authorList>
    </citation>
    <scope>NUCLEOTIDE SEQUENCE [LARGE SCALE GENOMIC DNA]</scope>
    <source>
        <strain evidence="4 5">AB-CW1</strain>
    </source>
</reference>
<dbReference type="InterPro" id="IPR050712">
    <property type="entry name" value="NAD(P)H-dep_reductase"/>
</dbReference>
<dbReference type="Proteomes" id="UP001302316">
    <property type="component" value="Unassembled WGS sequence"/>
</dbReference>
<dbReference type="PANTHER" id="PTHR30543">
    <property type="entry name" value="CHROMATE REDUCTASE"/>
    <property type="match status" value="1"/>
</dbReference>
<dbReference type="InterPro" id="IPR005025">
    <property type="entry name" value="FMN_Rdtase-like_dom"/>
</dbReference>
<evidence type="ECO:0000313" key="4">
    <source>
        <dbReference type="EMBL" id="MEA5445107.1"/>
    </source>
</evidence>
<evidence type="ECO:0000313" key="5">
    <source>
        <dbReference type="Proteomes" id="UP001302316"/>
    </source>
</evidence>
<keyword evidence="2" id="KW-0288">FMN</keyword>
<keyword evidence="4" id="KW-0560">Oxidoreductase</keyword>
<dbReference type="EMBL" id="JAYGII010000006">
    <property type="protein sequence ID" value="MEA5445107.1"/>
    <property type="molecule type" value="Genomic_DNA"/>
</dbReference>
<accession>A0AAP6MLV4</accession>
<dbReference type="GO" id="GO:0010181">
    <property type="term" value="F:FMN binding"/>
    <property type="evidence" value="ECO:0007669"/>
    <property type="project" value="TreeGrafter"/>
</dbReference>
<proteinExistence type="predicted"/>